<dbReference type="RefSeq" id="WP_172990624.1">
    <property type="nucleotide sequence ID" value="NZ_CP054038.1"/>
</dbReference>
<dbReference type="Proteomes" id="UP000502498">
    <property type="component" value="Chromosome"/>
</dbReference>
<feature type="signal peptide" evidence="2">
    <location>
        <begin position="1"/>
        <end position="24"/>
    </location>
</feature>
<sequence>MHRRSASVAATTLTLLLLTGCTQGGSVSDPSSTDPKPVPTSPASRFATTTPGPLQPNGNPSDVPPAKWDALVADLEGRGVTGEPVLVSAETVTWPNGALGCAKPGHFYTQALIDGMRVVVEVAGATYDYRFGQNDAPVLCER</sequence>
<accession>A0A7D4UIS3</accession>
<evidence type="ECO:0000313" key="4">
    <source>
        <dbReference type="Proteomes" id="UP000502498"/>
    </source>
</evidence>
<feature type="chain" id="PRO_5028884552" evidence="2">
    <location>
        <begin position="25"/>
        <end position="142"/>
    </location>
</feature>
<evidence type="ECO:0000313" key="3">
    <source>
        <dbReference type="EMBL" id="QKJ20188.1"/>
    </source>
</evidence>
<feature type="compositionally biased region" description="Polar residues" evidence="1">
    <location>
        <begin position="41"/>
        <end position="60"/>
    </location>
</feature>
<dbReference type="PROSITE" id="PS51257">
    <property type="entry name" value="PROKAR_LIPOPROTEIN"/>
    <property type="match status" value="1"/>
</dbReference>
<dbReference type="EMBL" id="CP054038">
    <property type="protein sequence ID" value="QKJ20188.1"/>
    <property type="molecule type" value="Genomic_DNA"/>
</dbReference>
<proteinExistence type="predicted"/>
<organism evidence="3 4">
    <name type="scientific">Microbacterium hominis</name>
    <dbReference type="NCBI Taxonomy" id="162426"/>
    <lineage>
        <taxon>Bacteria</taxon>
        <taxon>Bacillati</taxon>
        <taxon>Actinomycetota</taxon>
        <taxon>Actinomycetes</taxon>
        <taxon>Micrococcales</taxon>
        <taxon>Microbacteriaceae</taxon>
        <taxon>Microbacterium</taxon>
    </lineage>
</organism>
<dbReference type="AlphaFoldDB" id="A0A7D4UIS3"/>
<evidence type="ECO:0000256" key="1">
    <source>
        <dbReference type="SAM" id="MobiDB-lite"/>
    </source>
</evidence>
<feature type="region of interest" description="Disordered" evidence="1">
    <location>
        <begin position="24"/>
        <end position="64"/>
    </location>
</feature>
<feature type="compositionally biased region" description="Polar residues" evidence="1">
    <location>
        <begin position="24"/>
        <end position="34"/>
    </location>
</feature>
<keyword evidence="2" id="KW-0732">Signal</keyword>
<name>A0A7D4UIS3_9MICO</name>
<evidence type="ECO:0000256" key="2">
    <source>
        <dbReference type="SAM" id="SignalP"/>
    </source>
</evidence>
<reference evidence="3 4" key="1">
    <citation type="submission" date="2020-05" db="EMBL/GenBank/DDBJ databases">
        <title>Strain PA2F3 complete genome.</title>
        <authorList>
            <person name="Kim Y.-S."/>
            <person name="Kim S.-J."/>
            <person name="Jung H.-k."/>
            <person name="Kim S.-E."/>
            <person name="Kim K.-H."/>
        </authorList>
    </citation>
    <scope>NUCLEOTIDE SEQUENCE [LARGE SCALE GENOMIC DNA]</scope>
    <source>
        <strain evidence="3 4">PA2F3</strain>
    </source>
</reference>
<gene>
    <name evidence="3" type="ORF">HQM25_13000</name>
</gene>
<protein>
    <submittedName>
        <fullName evidence="3">Uncharacterized protein</fullName>
    </submittedName>
</protein>